<accession>A0A3B0A4U8</accession>
<keyword evidence="3" id="KW-1185">Reference proteome</keyword>
<dbReference type="RefSeq" id="WP_120779933.1">
    <property type="nucleotide sequence ID" value="NZ_JBHLUP010000002.1"/>
</dbReference>
<proteinExistence type="predicted"/>
<feature type="compositionally biased region" description="Acidic residues" evidence="1">
    <location>
        <begin position="34"/>
        <end position="43"/>
    </location>
</feature>
<gene>
    <name evidence="2" type="ORF">D7193_14150</name>
</gene>
<sequence length="83" mass="8438">MQVRLSTAWTDPGGRVWAPGDTVDVDAVILAELEEQGMVEEPEGQTSGSGETTTTSPSTSTSKPTDPTKIGPGPGAPPADDGN</sequence>
<reference evidence="2 3" key="1">
    <citation type="journal article" date="2015" name="Int. J. Syst. Evol. Microbiol.">
        <title>Micromonospora costi sp. nov., isolated from a leaf of Costus speciosus.</title>
        <authorList>
            <person name="Thawai C."/>
        </authorList>
    </citation>
    <scope>NUCLEOTIDE SEQUENCE [LARGE SCALE GENOMIC DNA]</scope>
    <source>
        <strain evidence="2 3">CS1-12</strain>
    </source>
</reference>
<feature type="compositionally biased region" description="Low complexity" evidence="1">
    <location>
        <begin position="44"/>
        <end position="68"/>
    </location>
</feature>
<evidence type="ECO:0000256" key="1">
    <source>
        <dbReference type="SAM" id="MobiDB-lite"/>
    </source>
</evidence>
<dbReference type="AlphaFoldDB" id="A0A3B0A4U8"/>
<dbReference type="OrthoDB" id="3404608at2"/>
<name>A0A3B0A4U8_9ACTN</name>
<evidence type="ECO:0000313" key="2">
    <source>
        <dbReference type="EMBL" id="RKN55748.1"/>
    </source>
</evidence>
<feature type="region of interest" description="Disordered" evidence="1">
    <location>
        <begin position="34"/>
        <end position="83"/>
    </location>
</feature>
<dbReference type="EMBL" id="RBAN01000002">
    <property type="protein sequence ID" value="RKN55748.1"/>
    <property type="molecule type" value="Genomic_DNA"/>
</dbReference>
<evidence type="ECO:0000313" key="3">
    <source>
        <dbReference type="Proteomes" id="UP000279968"/>
    </source>
</evidence>
<protein>
    <submittedName>
        <fullName evidence="2">Uncharacterized protein</fullName>
    </submittedName>
</protein>
<dbReference type="Proteomes" id="UP000279968">
    <property type="component" value="Unassembled WGS sequence"/>
</dbReference>
<comment type="caution">
    <text evidence="2">The sequence shown here is derived from an EMBL/GenBank/DDBJ whole genome shotgun (WGS) entry which is preliminary data.</text>
</comment>
<organism evidence="2 3">
    <name type="scientific">Micromonospora costi</name>
    <dbReference type="NCBI Taxonomy" id="1530042"/>
    <lineage>
        <taxon>Bacteria</taxon>
        <taxon>Bacillati</taxon>
        <taxon>Actinomycetota</taxon>
        <taxon>Actinomycetes</taxon>
        <taxon>Micromonosporales</taxon>
        <taxon>Micromonosporaceae</taxon>
        <taxon>Micromonospora</taxon>
    </lineage>
</organism>